<organism evidence="1 2">
    <name type="scientific">Dreissena polymorpha</name>
    <name type="common">Zebra mussel</name>
    <name type="synonym">Mytilus polymorpha</name>
    <dbReference type="NCBI Taxonomy" id="45954"/>
    <lineage>
        <taxon>Eukaryota</taxon>
        <taxon>Metazoa</taxon>
        <taxon>Spiralia</taxon>
        <taxon>Lophotrochozoa</taxon>
        <taxon>Mollusca</taxon>
        <taxon>Bivalvia</taxon>
        <taxon>Autobranchia</taxon>
        <taxon>Heteroconchia</taxon>
        <taxon>Euheterodonta</taxon>
        <taxon>Imparidentia</taxon>
        <taxon>Neoheterodontei</taxon>
        <taxon>Myida</taxon>
        <taxon>Dreissenoidea</taxon>
        <taxon>Dreissenidae</taxon>
        <taxon>Dreissena</taxon>
    </lineage>
</organism>
<reference evidence="1" key="1">
    <citation type="journal article" date="2019" name="bioRxiv">
        <title>The Genome of the Zebra Mussel, Dreissena polymorpha: A Resource for Invasive Species Research.</title>
        <authorList>
            <person name="McCartney M.A."/>
            <person name="Auch B."/>
            <person name="Kono T."/>
            <person name="Mallez S."/>
            <person name="Zhang Y."/>
            <person name="Obille A."/>
            <person name="Becker A."/>
            <person name="Abrahante J.E."/>
            <person name="Garbe J."/>
            <person name="Badalamenti J.P."/>
            <person name="Herman A."/>
            <person name="Mangelson H."/>
            <person name="Liachko I."/>
            <person name="Sullivan S."/>
            <person name="Sone E.D."/>
            <person name="Koren S."/>
            <person name="Silverstein K.A.T."/>
            <person name="Beckman K.B."/>
            <person name="Gohl D.M."/>
        </authorList>
    </citation>
    <scope>NUCLEOTIDE SEQUENCE</scope>
    <source>
        <strain evidence="1">Duluth1</strain>
        <tissue evidence="1">Whole animal</tissue>
    </source>
</reference>
<reference evidence="1" key="2">
    <citation type="submission" date="2020-11" db="EMBL/GenBank/DDBJ databases">
        <authorList>
            <person name="McCartney M.A."/>
            <person name="Auch B."/>
            <person name="Kono T."/>
            <person name="Mallez S."/>
            <person name="Becker A."/>
            <person name="Gohl D.M."/>
            <person name="Silverstein K.A.T."/>
            <person name="Koren S."/>
            <person name="Bechman K.B."/>
            <person name="Herman A."/>
            <person name="Abrahante J.E."/>
            <person name="Garbe J."/>
        </authorList>
    </citation>
    <scope>NUCLEOTIDE SEQUENCE</scope>
    <source>
        <strain evidence="1">Duluth1</strain>
        <tissue evidence="1">Whole animal</tissue>
    </source>
</reference>
<name>A0A9D4JMP8_DREPO</name>
<evidence type="ECO:0000313" key="1">
    <source>
        <dbReference type="EMBL" id="KAH3816049.1"/>
    </source>
</evidence>
<keyword evidence="2" id="KW-1185">Reference proteome</keyword>
<gene>
    <name evidence="1" type="ORF">DPMN_144591</name>
</gene>
<accession>A0A9D4JMP8</accession>
<dbReference type="AlphaFoldDB" id="A0A9D4JMP8"/>
<proteinExistence type="predicted"/>
<comment type="caution">
    <text evidence="1">The sequence shown here is derived from an EMBL/GenBank/DDBJ whole genome shotgun (WGS) entry which is preliminary data.</text>
</comment>
<evidence type="ECO:0000313" key="2">
    <source>
        <dbReference type="Proteomes" id="UP000828390"/>
    </source>
</evidence>
<dbReference type="Proteomes" id="UP000828390">
    <property type="component" value="Unassembled WGS sequence"/>
</dbReference>
<protein>
    <submittedName>
        <fullName evidence="1">Uncharacterized protein</fullName>
    </submittedName>
</protein>
<sequence>MRASFLMTQLGKLRPRKREMPNTTRFREEFRSTYWRLDAPTAVRTPAQTLFYI</sequence>
<dbReference type="EMBL" id="JAIWYP010000006">
    <property type="protein sequence ID" value="KAH3816049.1"/>
    <property type="molecule type" value="Genomic_DNA"/>
</dbReference>